<accession>A0AAN6I002</accession>
<name>A0AAN6I002_9ASCO</name>
<dbReference type="AlphaFoldDB" id="A0AAN6I002"/>
<evidence type="ECO:0000313" key="2">
    <source>
        <dbReference type="EMBL" id="KAG7763642.1"/>
    </source>
</evidence>
<organism evidence="1 4">
    <name type="scientific">Ogataea haglerorum</name>
    <dbReference type="NCBI Taxonomy" id="1937702"/>
    <lineage>
        <taxon>Eukaryota</taxon>
        <taxon>Fungi</taxon>
        <taxon>Dikarya</taxon>
        <taxon>Ascomycota</taxon>
        <taxon>Saccharomycotina</taxon>
        <taxon>Pichiomycetes</taxon>
        <taxon>Pichiales</taxon>
        <taxon>Pichiaceae</taxon>
        <taxon>Ogataea</taxon>
    </lineage>
</organism>
<gene>
    <name evidence="1" type="ORF">KL933_003096</name>
    <name evidence="2" type="ORF">KL946_003743</name>
</gene>
<dbReference type="Proteomes" id="UP000697297">
    <property type="component" value="Unassembled WGS sequence"/>
</dbReference>
<comment type="caution">
    <text evidence="1">The sequence shown here is derived from an EMBL/GenBank/DDBJ whole genome shotgun (WGS) entry which is preliminary data.</text>
</comment>
<keyword evidence="3" id="KW-1185">Reference proteome</keyword>
<dbReference type="Proteomes" id="UP000738402">
    <property type="component" value="Unassembled WGS sequence"/>
</dbReference>
<proteinExistence type="predicted"/>
<protein>
    <submittedName>
        <fullName evidence="1">Uncharacterized protein</fullName>
    </submittedName>
</protein>
<sequence length="97" mass="10891">MYGLCNANQFLWETIIAACKCICEITVTGVRLHSSQDTHNLFGTSEWQPAKTGGSIALRHRETSVIRSTWGQSSTTQGLEITNDSHTNDTRCNFKWK</sequence>
<dbReference type="EMBL" id="JAHLUN010000010">
    <property type="protein sequence ID" value="KAG7763642.1"/>
    <property type="molecule type" value="Genomic_DNA"/>
</dbReference>
<reference evidence="1 3" key="1">
    <citation type="journal article" date="2021" name="G3 (Bethesda)">
        <title>Genomic diversity, chromosomal rearrangements, and interspecies hybridization in the ogataea polymorpha species complex.</title>
        <authorList>
            <person name="Hanson S.J."/>
            <person name="Cinneide E.O."/>
            <person name="Salzberg L.I."/>
            <person name="Wolfe K.H."/>
            <person name="McGowan J."/>
            <person name="Fitzpatrick D.A."/>
            <person name="Matlin K."/>
        </authorList>
    </citation>
    <scope>NUCLEOTIDE SEQUENCE</scope>
    <source>
        <strain evidence="2">81-436-3</strain>
        <strain evidence="1">83-405-1</strain>
    </source>
</reference>
<evidence type="ECO:0000313" key="3">
    <source>
        <dbReference type="Proteomes" id="UP000697297"/>
    </source>
</evidence>
<evidence type="ECO:0000313" key="1">
    <source>
        <dbReference type="EMBL" id="KAG7726813.1"/>
    </source>
</evidence>
<dbReference type="EMBL" id="JAHLUH010000008">
    <property type="protein sequence ID" value="KAG7726813.1"/>
    <property type="molecule type" value="Genomic_DNA"/>
</dbReference>
<evidence type="ECO:0000313" key="4">
    <source>
        <dbReference type="Proteomes" id="UP000738402"/>
    </source>
</evidence>